<feature type="transmembrane region" description="Helical" evidence="1">
    <location>
        <begin position="68"/>
        <end position="86"/>
    </location>
</feature>
<protein>
    <recommendedName>
        <fullName evidence="2">Lipid A biosynthesis N-terminal domain-containing protein</fullName>
    </recommendedName>
</protein>
<dbReference type="InterPro" id="IPR011499">
    <property type="entry name" value="Lipid_A_biosynth_N"/>
</dbReference>
<name>D8P8B8_9BACT</name>
<dbReference type="eggNOG" id="COG3952">
    <property type="taxonomic scope" value="Bacteria"/>
</dbReference>
<sequence>MDAAPLLTLPISDRRDDILAFAIGPHTIMTLDTIWLIIGFLGQGIFFMRWVVQWIASERHAESRVPTAFWYMSMIGGLITLAYAIYRQDPVFIAGQSIGSIVYLRNLMLIHRPSQAESGSASPATKS</sequence>
<organism evidence="3 4">
    <name type="scientific">Nitrospira defluvii</name>
    <dbReference type="NCBI Taxonomy" id="330214"/>
    <lineage>
        <taxon>Bacteria</taxon>
        <taxon>Pseudomonadati</taxon>
        <taxon>Nitrospirota</taxon>
        <taxon>Nitrospiria</taxon>
        <taxon>Nitrospirales</taxon>
        <taxon>Nitrospiraceae</taxon>
        <taxon>Nitrospira</taxon>
    </lineage>
</organism>
<dbReference type="Proteomes" id="UP000001660">
    <property type="component" value="Chromosome"/>
</dbReference>
<proteinExistence type="predicted"/>
<keyword evidence="1" id="KW-0472">Membrane</keyword>
<dbReference type="EMBL" id="FP929003">
    <property type="protein sequence ID" value="CBK43750.1"/>
    <property type="molecule type" value="Genomic_DNA"/>
</dbReference>
<dbReference type="Pfam" id="PF07578">
    <property type="entry name" value="LAB_N"/>
    <property type="match status" value="1"/>
</dbReference>
<dbReference type="SMART" id="SM01259">
    <property type="entry name" value="LAB_N"/>
    <property type="match status" value="1"/>
</dbReference>
<dbReference type="GO" id="GO:0016020">
    <property type="term" value="C:membrane"/>
    <property type="evidence" value="ECO:0007669"/>
    <property type="project" value="GOC"/>
</dbReference>
<dbReference type="AlphaFoldDB" id="D8P8B8"/>
<accession>D8P8B8</accession>
<dbReference type="HOGENOM" id="CLU_161206_1_0_0"/>
<evidence type="ECO:0000313" key="4">
    <source>
        <dbReference type="Proteomes" id="UP000001660"/>
    </source>
</evidence>
<dbReference type="GO" id="GO:0009245">
    <property type="term" value="P:lipid A biosynthetic process"/>
    <property type="evidence" value="ECO:0007669"/>
    <property type="project" value="InterPro"/>
</dbReference>
<feature type="transmembrane region" description="Helical" evidence="1">
    <location>
        <begin position="34"/>
        <end position="56"/>
    </location>
</feature>
<evidence type="ECO:0000259" key="2">
    <source>
        <dbReference type="SMART" id="SM01259"/>
    </source>
</evidence>
<evidence type="ECO:0000313" key="3">
    <source>
        <dbReference type="EMBL" id="CBK43750.1"/>
    </source>
</evidence>
<evidence type="ECO:0000256" key="1">
    <source>
        <dbReference type="SAM" id="Phobius"/>
    </source>
</evidence>
<gene>
    <name evidence="3" type="ORF">NIDE4081</name>
</gene>
<dbReference type="GO" id="GO:0008915">
    <property type="term" value="F:lipid-A-disaccharide synthase activity"/>
    <property type="evidence" value="ECO:0007669"/>
    <property type="project" value="InterPro"/>
</dbReference>
<dbReference type="STRING" id="330214.NIDE4081"/>
<keyword evidence="1" id="KW-1133">Transmembrane helix</keyword>
<keyword evidence="1" id="KW-0812">Transmembrane</keyword>
<dbReference type="Gene3D" id="1.20.1280.290">
    <property type="match status" value="1"/>
</dbReference>
<reference evidence="3 4" key="1">
    <citation type="journal article" date="2010" name="Proc. Natl. Acad. Sci. U.S.A.">
        <title>A Nitrospira metagenome illuminates the physiology and evolution of globally important nitrite-oxidizing bacteria.</title>
        <authorList>
            <person name="Lucker S."/>
            <person name="Wagner M."/>
            <person name="Maixner F."/>
            <person name="Pelletier E."/>
            <person name="Koch H."/>
            <person name="Vacherie B."/>
            <person name="Rattei T."/>
            <person name="Sinninghe Damste J."/>
            <person name="Spieck E."/>
            <person name="Le Paslier D."/>
            <person name="Daims H."/>
        </authorList>
    </citation>
    <scope>NUCLEOTIDE SEQUENCE [LARGE SCALE GENOMIC DNA]</scope>
</reference>
<feature type="domain" description="Lipid A biosynthesis N-terminal" evidence="2">
    <location>
        <begin position="38"/>
        <end position="109"/>
    </location>
</feature>
<dbReference type="KEGG" id="nde:NIDE4081"/>
<keyword evidence="4" id="KW-1185">Reference proteome</keyword>